<gene>
    <name evidence="1" type="ORF">D8771_16210</name>
</gene>
<protein>
    <submittedName>
        <fullName evidence="1">Uncharacterized protein</fullName>
    </submittedName>
</protein>
<dbReference type="RefSeq" id="WP_051173584.1">
    <property type="nucleotide sequence ID" value="NZ_BNEJ01000017.1"/>
</dbReference>
<organism evidence="1 2">
    <name type="scientific">Streptomyces albus</name>
    <dbReference type="NCBI Taxonomy" id="1888"/>
    <lineage>
        <taxon>Bacteria</taxon>
        <taxon>Bacillati</taxon>
        <taxon>Actinomycetota</taxon>
        <taxon>Actinomycetes</taxon>
        <taxon>Kitasatosporales</taxon>
        <taxon>Streptomycetaceae</taxon>
        <taxon>Streptomyces</taxon>
    </lineage>
</organism>
<sequence length="75" mass="7612">MHENRGGPPTGGTVSGSEPVVEWLLTRAQAGHARTVLGCVAARAPYSEAEAHMAVLTLSPCGPPAPAPATSPVRI</sequence>
<proteinExistence type="predicted"/>
<accession>A0A8H1LIA6</accession>
<dbReference type="GeneID" id="75185974"/>
<dbReference type="EMBL" id="RCIY01000056">
    <property type="protein sequence ID" value="TGG82923.1"/>
    <property type="molecule type" value="Genomic_DNA"/>
</dbReference>
<name>A0A8H1LIA6_9ACTN</name>
<dbReference type="Proteomes" id="UP000298111">
    <property type="component" value="Unassembled WGS sequence"/>
</dbReference>
<dbReference type="AlphaFoldDB" id="A0A8H1LIA6"/>
<reference evidence="1 2" key="1">
    <citation type="submission" date="2018-10" db="EMBL/GenBank/DDBJ databases">
        <title>Isolation of pseudouridimycin from Streptomyces albus DSM 40763.</title>
        <authorList>
            <person name="Rosenqvist P."/>
            <person name="Metsae-Ketelae M."/>
            <person name="Virta P."/>
        </authorList>
    </citation>
    <scope>NUCLEOTIDE SEQUENCE [LARGE SCALE GENOMIC DNA]</scope>
    <source>
        <strain evidence="1 2">DSM 40763</strain>
    </source>
</reference>
<evidence type="ECO:0000313" key="1">
    <source>
        <dbReference type="EMBL" id="TGG82923.1"/>
    </source>
</evidence>
<comment type="caution">
    <text evidence="1">The sequence shown here is derived from an EMBL/GenBank/DDBJ whole genome shotgun (WGS) entry which is preliminary data.</text>
</comment>
<evidence type="ECO:0000313" key="2">
    <source>
        <dbReference type="Proteomes" id="UP000298111"/>
    </source>
</evidence>